<organism evidence="1 2">
    <name type="scientific">Hyaloscypha bicolor E</name>
    <dbReference type="NCBI Taxonomy" id="1095630"/>
    <lineage>
        <taxon>Eukaryota</taxon>
        <taxon>Fungi</taxon>
        <taxon>Dikarya</taxon>
        <taxon>Ascomycota</taxon>
        <taxon>Pezizomycotina</taxon>
        <taxon>Leotiomycetes</taxon>
        <taxon>Helotiales</taxon>
        <taxon>Hyaloscyphaceae</taxon>
        <taxon>Hyaloscypha</taxon>
        <taxon>Hyaloscypha bicolor</taxon>
    </lineage>
</organism>
<name>A0A2J6SZA1_9HELO</name>
<dbReference type="STRING" id="1095630.A0A2J6SZA1"/>
<dbReference type="RefSeq" id="XP_024733000.1">
    <property type="nucleotide sequence ID" value="XM_024888524.1"/>
</dbReference>
<dbReference type="Gene3D" id="3.30.565.10">
    <property type="entry name" value="Histidine kinase-like ATPase, C-terminal domain"/>
    <property type="match status" value="1"/>
</dbReference>
<dbReference type="PANTHER" id="PTHR32387:SF0">
    <property type="entry name" value="PROTEIN NO VEIN"/>
    <property type="match status" value="1"/>
</dbReference>
<gene>
    <name evidence="1" type="ORF">K444DRAFT_72149</name>
</gene>
<dbReference type="SUPFAM" id="SSF55874">
    <property type="entry name" value="ATPase domain of HSP90 chaperone/DNA topoisomerase II/histidine kinase"/>
    <property type="match status" value="1"/>
</dbReference>
<dbReference type="Proteomes" id="UP000235371">
    <property type="component" value="Unassembled WGS sequence"/>
</dbReference>
<dbReference type="OrthoDB" id="1262810at2759"/>
<evidence type="ECO:0000313" key="1">
    <source>
        <dbReference type="EMBL" id="PMD56096.1"/>
    </source>
</evidence>
<dbReference type="InterPro" id="IPR052957">
    <property type="entry name" value="Auxin_embryo_med"/>
</dbReference>
<reference evidence="1 2" key="1">
    <citation type="submission" date="2016-04" db="EMBL/GenBank/DDBJ databases">
        <title>A degradative enzymes factory behind the ericoid mycorrhizal symbiosis.</title>
        <authorList>
            <consortium name="DOE Joint Genome Institute"/>
            <person name="Martino E."/>
            <person name="Morin E."/>
            <person name="Grelet G."/>
            <person name="Kuo A."/>
            <person name="Kohler A."/>
            <person name="Daghino S."/>
            <person name="Barry K."/>
            <person name="Choi C."/>
            <person name="Cichocki N."/>
            <person name="Clum A."/>
            <person name="Copeland A."/>
            <person name="Hainaut M."/>
            <person name="Haridas S."/>
            <person name="Labutti K."/>
            <person name="Lindquist E."/>
            <person name="Lipzen A."/>
            <person name="Khouja H.-R."/>
            <person name="Murat C."/>
            <person name="Ohm R."/>
            <person name="Olson A."/>
            <person name="Spatafora J."/>
            <person name="Veneault-Fourrey C."/>
            <person name="Henrissat B."/>
            <person name="Grigoriev I."/>
            <person name="Martin F."/>
            <person name="Perotto S."/>
        </authorList>
    </citation>
    <scope>NUCLEOTIDE SEQUENCE [LARGE SCALE GENOMIC DNA]</scope>
    <source>
        <strain evidence="1 2">E</strain>
    </source>
</reference>
<sequence>MATIISTNVLKQEADDHLRDIRKRKGVDVSNGQQSNNVEDLNRALNILSDQLYKKPTHFLLELIQNADDNTFESDIPTISLTLDIATDNYLRIDCNEVGFNKANVEALCRIGFSTKKDKERTKGYIGEKGIGFKSIFKVADTVHISSKGYAFKFDRRSMLGMIAPIIEAFPPEHLKIGQTQTFLEIKGNAEYKDIHIELEKLQPQILIFLRKIRKLVIYTPRMGKRQFDIRRLNQDADFDGEETAILTSRCSRDNKPTEHRYIIVRRIETTLEKDDRRENITETETVLAFPIDEEMRPVLHDQHTYAYLPIDDYGFNYLIQGDFLLIANRESVDSSRWNDSVLTGVLRTFVRRAVPRFNEIHGSSPSLRYMWPLFLMDNGGTDKFWSKLKRWIFSRLAKRDVLECRHNMDLSRPDSLFYIPSEFRFKGEPLVEDEKITPYHLSFAYDPEISQILPQLTRMGVKVMSFLDFYTELRALIARRGISFLKGKSNQWHSKVAGLFYREGSVSQLQHIPLIPLHDGRWVTTSQGNVFLEEDTSRTAVPGGLDINLVDAEACQDANRKDFFRWLCIEKCDQAAVCQLIMQRYNAFRGLSLTHSIQDLIYLFQTPRAVYKKSLEGFQLLPATPLNGFRYAKRFYIEHPGKSSILTKYARDPASNISLLHPDYLNAVRTLGKESEFLDWACSRLKISTHPRLIDNSQNLTPEFKFLKNNAAIDLLLLLRDHWDMYYDHLNLKLTTAVSEMLVDCTDGLARRLDETALPLEKLKLEGPDLSFIAIPEHNDVRWLRFLHFGVLTNPSAAFYLRQLKALTSRPDSSTASKLSVQAAYAGLESSIGSFPREAQVEFTRHPLVFIEGLKRWVFLRDCVWGGPHLASAYHLSTEFPQYKKLFRDLLKLGNVTLDHVIQELDCVTSSTSFSRLEELLL</sequence>
<dbReference type="InParanoid" id="A0A2J6SZA1"/>
<keyword evidence="2" id="KW-1185">Reference proteome</keyword>
<accession>A0A2J6SZA1</accession>
<dbReference type="NCBIfam" id="NF047352">
    <property type="entry name" value="P_loop_sacsin"/>
    <property type="match status" value="1"/>
</dbReference>
<dbReference type="AlphaFoldDB" id="A0A2J6SZA1"/>
<protein>
    <submittedName>
        <fullName evidence="1">Uncharacterized protein</fullName>
    </submittedName>
</protein>
<evidence type="ECO:0000313" key="2">
    <source>
        <dbReference type="Proteomes" id="UP000235371"/>
    </source>
</evidence>
<dbReference type="InterPro" id="IPR036890">
    <property type="entry name" value="HATPase_C_sf"/>
</dbReference>
<dbReference type="PANTHER" id="PTHR32387">
    <property type="entry name" value="WU:FJ29H11"/>
    <property type="match status" value="1"/>
</dbReference>
<proteinExistence type="predicted"/>
<dbReference type="EMBL" id="KZ613852">
    <property type="protein sequence ID" value="PMD56096.1"/>
    <property type="molecule type" value="Genomic_DNA"/>
</dbReference>
<dbReference type="GeneID" id="36596600"/>